<evidence type="ECO:0000313" key="2">
    <source>
        <dbReference type="EMBL" id="EJK59728.1"/>
    </source>
</evidence>
<feature type="region of interest" description="Disordered" evidence="1">
    <location>
        <begin position="1"/>
        <end position="22"/>
    </location>
</feature>
<keyword evidence="3" id="KW-1185">Reference proteome</keyword>
<dbReference type="Proteomes" id="UP000266841">
    <property type="component" value="Unassembled WGS sequence"/>
</dbReference>
<dbReference type="AlphaFoldDB" id="K0S139"/>
<gene>
    <name evidence="2" type="ORF">THAOC_20012</name>
</gene>
<protein>
    <submittedName>
        <fullName evidence="2">Uncharacterized protein</fullName>
    </submittedName>
</protein>
<evidence type="ECO:0000256" key="1">
    <source>
        <dbReference type="SAM" id="MobiDB-lite"/>
    </source>
</evidence>
<feature type="region of interest" description="Disordered" evidence="1">
    <location>
        <begin position="199"/>
        <end position="226"/>
    </location>
</feature>
<proteinExistence type="predicted"/>
<sequence length="226" mass="24402">RRVELRGACTPVPRRLSPRRPRRILEAVPQVGQPSRTARDTADHTPASFSLVPMYVTSSKAVAGWHPSRCVRLEPSESVEKSDGPLAMPMMRDVGAVLPSPPPAALPVAVPRHGRRDTLANQPFDRGEHAGQPRPDLAALVILAGQGHLDAVRITAVETSPRWHGSTTSTTAPSDAVVRSLVHLIYKDRTFHGRTGLDFRSGGQVGQVGPDVPNVPAWTGPTCRLR</sequence>
<organism evidence="2 3">
    <name type="scientific">Thalassiosira oceanica</name>
    <name type="common">Marine diatom</name>
    <dbReference type="NCBI Taxonomy" id="159749"/>
    <lineage>
        <taxon>Eukaryota</taxon>
        <taxon>Sar</taxon>
        <taxon>Stramenopiles</taxon>
        <taxon>Ochrophyta</taxon>
        <taxon>Bacillariophyta</taxon>
        <taxon>Coscinodiscophyceae</taxon>
        <taxon>Thalassiosirophycidae</taxon>
        <taxon>Thalassiosirales</taxon>
        <taxon>Thalassiosiraceae</taxon>
        <taxon>Thalassiosira</taxon>
    </lineage>
</organism>
<accession>K0S139</accession>
<dbReference type="EMBL" id="AGNL01022443">
    <property type="protein sequence ID" value="EJK59728.1"/>
    <property type="molecule type" value="Genomic_DNA"/>
</dbReference>
<name>K0S139_THAOC</name>
<reference evidence="2 3" key="1">
    <citation type="journal article" date="2012" name="Genome Biol.">
        <title>Genome and low-iron response of an oceanic diatom adapted to chronic iron limitation.</title>
        <authorList>
            <person name="Lommer M."/>
            <person name="Specht M."/>
            <person name="Roy A.S."/>
            <person name="Kraemer L."/>
            <person name="Andreson R."/>
            <person name="Gutowska M.A."/>
            <person name="Wolf J."/>
            <person name="Bergner S.V."/>
            <person name="Schilhabel M.B."/>
            <person name="Klostermeier U.C."/>
            <person name="Beiko R.G."/>
            <person name="Rosenstiel P."/>
            <person name="Hippler M."/>
            <person name="Laroche J."/>
        </authorList>
    </citation>
    <scope>NUCLEOTIDE SEQUENCE [LARGE SCALE GENOMIC DNA]</scope>
    <source>
        <strain evidence="2 3">CCMP1005</strain>
    </source>
</reference>
<feature type="compositionally biased region" description="Low complexity" evidence="1">
    <location>
        <begin position="207"/>
        <end position="216"/>
    </location>
</feature>
<comment type="caution">
    <text evidence="2">The sequence shown here is derived from an EMBL/GenBank/DDBJ whole genome shotgun (WGS) entry which is preliminary data.</text>
</comment>
<feature type="non-terminal residue" evidence="2">
    <location>
        <position position="1"/>
    </location>
</feature>
<evidence type="ECO:0000313" key="3">
    <source>
        <dbReference type="Proteomes" id="UP000266841"/>
    </source>
</evidence>